<feature type="region of interest" description="Disordered" evidence="12">
    <location>
        <begin position="68"/>
        <end position="88"/>
    </location>
</feature>
<dbReference type="GO" id="GO:0004663">
    <property type="term" value="F:Rab geranylgeranyltransferase activity"/>
    <property type="evidence" value="ECO:0007669"/>
    <property type="project" value="UniProtKB-UniRule"/>
</dbReference>
<evidence type="ECO:0000256" key="8">
    <source>
        <dbReference type="ARBA" id="ARBA00022833"/>
    </source>
</evidence>
<gene>
    <name evidence="14" type="ORF">BC938DRAFT_483790</name>
</gene>
<comment type="cofactor">
    <cofactor evidence="11">
        <name>Zn(2+)</name>
        <dbReference type="ChEBI" id="CHEBI:29105"/>
    </cofactor>
    <text evidence="11">Binds 1 zinc ion per subunit.</text>
</comment>
<dbReference type="InterPro" id="IPR001330">
    <property type="entry name" value="Prenyltrans"/>
</dbReference>
<dbReference type="EMBL" id="RBNJ01009183">
    <property type="protein sequence ID" value="RUS27035.1"/>
    <property type="molecule type" value="Genomic_DNA"/>
</dbReference>
<evidence type="ECO:0000256" key="6">
    <source>
        <dbReference type="ARBA" id="ARBA00022723"/>
    </source>
</evidence>
<dbReference type="FunFam" id="1.50.10.20:FF:000012">
    <property type="entry name" value="Geranylgeranyl transferase type-2 subunit beta"/>
    <property type="match status" value="1"/>
</dbReference>
<protein>
    <recommendedName>
        <fullName evidence="10 11">Geranylgeranyl transferase type-2 subunit beta</fullName>
        <ecNumber evidence="3 11">2.5.1.60</ecNumber>
    </recommendedName>
</protein>
<dbReference type="Gene3D" id="1.50.10.20">
    <property type="match status" value="1"/>
</dbReference>
<organism evidence="14 15">
    <name type="scientific">Jimgerdemannia flammicorona</name>
    <dbReference type="NCBI Taxonomy" id="994334"/>
    <lineage>
        <taxon>Eukaryota</taxon>
        <taxon>Fungi</taxon>
        <taxon>Fungi incertae sedis</taxon>
        <taxon>Mucoromycota</taxon>
        <taxon>Mucoromycotina</taxon>
        <taxon>Endogonomycetes</taxon>
        <taxon>Endogonales</taxon>
        <taxon>Endogonaceae</taxon>
        <taxon>Jimgerdemannia</taxon>
    </lineage>
</organism>
<dbReference type="InterPro" id="IPR026873">
    <property type="entry name" value="Ptb1"/>
</dbReference>
<evidence type="ECO:0000256" key="4">
    <source>
        <dbReference type="ARBA" id="ARBA00022602"/>
    </source>
</evidence>
<dbReference type="EC" id="2.5.1.60" evidence="3 11"/>
<dbReference type="GO" id="GO:0046872">
    <property type="term" value="F:metal ion binding"/>
    <property type="evidence" value="ECO:0007669"/>
    <property type="project" value="UniProtKB-KW"/>
</dbReference>
<evidence type="ECO:0000256" key="9">
    <source>
        <dbReference type="ARBA" id="ARBA00047658"/>
    </source>
</evidence>
<feature type="domain" description="Prenyltransferase alpha-alpha toroid" evidence="13">
    <location>
        <begin position="136"/>
        <end position="416"/>
    </location>
</feature>
<dbReference type="GO" id="GO:0072657">
    <property type="term" value="P:protein localization to membrane"/>
    <property type="evidence" value="ECO:0007669"/>
    <property type="project" value="UniProtKB-ARBA"/>
</dbReference>
<keyword evidence="4 11" id="KW-0637">Prenyltransferase</keyword>
<dbReference type="CDD" id="cd02894">
    <property type="entry name" value="GGTase-II"/>
    <property type="match status" value="1"/>
</dbReference>
<keyword evidence="6 11" id="KW-0479">Metal-binding</keyword>
<reference evidence="14 15" key="1">
    <citation type="journal article" date="2018" name="New Phytol.">
        <title>Phylogenomics of Endogonaceae and evolution of mycorrhizas within Mucoromycota.</title>
        <authorList>
            <person name="Chang Y."/>
            <person name="Desiro A."/>
            <person name="Na H."/>
            <person name="Sandor L."/>
            <person name="Lipzen A."/>
            <person name="Clum A."/>
            <person name="Barry K."/>
            <person name="Grigoriev I.V."/>
            <person name="Martin F.M."/>
            <person name="Stajich J.E."/>
            <person name="Smith M.E."/>
            <person name="Bonito G."/>
            <person name="Spatafora J.W."/>
        </authorList>
    </citation>
    <scope>NUCLEOTIDE SEQUENCE [LARGE SCALE GENOMIC DNA]</scope>
    <source>
        <strain evidence="14 15">AD002</strain>
    </source>
</reference>
<keyword evidence="5 11" id="KW-0808">Transferase</keyword>
<comment type="caution">
    <text evidence="14">The sequence shown here is derived from an EMBL/GenBank/DDBJ whole genome shotgun (WGS) entry which is preliminary data.</text>
</comment>
<evidence type="ECO:0000256" key="10">
    <source>
        <dbReference type="ARBA" id="ARBA00069127"/>
    </source>
</evidence>
<dbReference type="InterPro" id="IPR008930">
    <property type="entry name" value="Terpenoid_cyclase/PrenylTrfase"/>
</dbReference>
<comment type="function">
    <text evidence="11">Catalyzes the transfer of a geranylgeranyl moiety from geranylgeranyl diphosphate to both cysteines of proteins with the C-terminal sequence -XXCC, -XCXC and -CCXX.</text>
</comment>
<name>A0A433QB91_9FUNG</name>
<dbReference type="AlphaFoldDB" id="A0A433QB91"/>
<evidence type="ECO:0000256" key="1">
    <source>
        <dbReference type="ARBA" id="ARBA00010497"/>
    </source>
</evidence>
<evidence type="ECO:0000313" key="14">
    <source>
        <dbReference type="EMBL" id="RUS27035.1"/>
    </source>
</evidence>
<evidence type="ECO:0000256" key="2">
    <source>
        <dbReference type="ARBA" id="ARBA00011355"/>
    </source>
</evidence>
<evidence type="ECO:0000256" key="5">
    <source>
        <dbReference type="ARBA" id="ARBA00022679"/>
    </source>
</evidence>
<dbReference type="SUPFAM" id="SSF48239">
    <property type="entry name" value="Terpenoid cyclases/Protein prenyltransferases"/>
    <property type="match status" value="1"/>
</dbReference>
<evidence type="ECO:0000259" key="13">
    <source>
        <dbReference type="Pfam" id="PF00432"/>
    </source>
</evidence>
<feature type="compositionally biased region" description="Basic residues" evidence="12">
    <location>
        <begin position="9"/>
        <end position="24"/>
    </location>
</feature>
<evidence type="ECO:0000256" key="12">
    <source>
        <dbReference type="SAM" id="MobiDB-lite"/>
    </source>
</evidence>
<dbReference type="InterPro" id="IPR045089">
    <property type="entry name" value="PGGT1B-like"/>
</dbReference>
<accession>A0A433QB91</accession>
<comment type="catalytic activity">
    <reaction evidence="9 11">
        <text>geranylgeranyl diphosphate + L-cysteinyl-[protein] = S-geranylgeranyl-L-cysteinyl-[protein] + diphosphate</text>
        <dbReference type="Rhea" id="RHEA:21240"/>
        <dbReference type="Rhea" id="RHEA-COMP:10131"/>
        <dbReference type="Rhea" id="RHEA-COMP:11537"/>
        <dbReference type="ChEBI" id="CHEBI:29950"/>
        <dbReference type="ChEBI" id="CHEBI:33019"/>
        <dbReference type="ChEBI" id="CHEBI:57533"/>
        <dbReference type="ChEBI" id="CHEBI:86021"/>
        <dbReference type="EC" id="2.5.1.60"/>
    </reaction>
</comment>
<keyword evidence="7" id="KW-0677">Repeat</keyword>
<feature type="region of interest" description="Disordered" evidence="12">
    <location>
        <begin position="1"/>
        <end position="36"/>
    </location>
</feature>
<dbReference type="Proteomes" id="UP000274822">
    <property type="component" value="Unassembled WGS sequence"/>
</dbReference>
<feature type="compositionally biased region" description="Polar residues" evidence="12">
    <location>
        <begin position="74"/>
        <end position="88"/>
    </location>
</feature>
<evidence type="ECO:0000256" key="7">
    <source>
        <dbReference type="ARBA" id="ARBA00022737"/>
    </source>
</evidence>
<evidence type="ECO:0000256" key="3">
    <source>
        <dbReference type="ARBA" id="ARBA00012656"/>
    </source>
</evidence>
<evidence type="ECO:0000256" key="11">
    <source>
        <dbReference type="RuleBase" id="RU365076"/>
    </source>
</evidence>
<keyword evidence="8 11" id="KW-0862">Zinc</keyword>
<dbReference type="GO" id="GO:0005968">
    <property type="term" value="C:Rab-protein geranylgeranyltransferase complex"/>
    <property type="evidence" value="ECO:0007669"/>
    <property type="project" value="UniProtKB-UniRule"/>
</dbReference>
<proteinExistence type="inferred from homology"/>
<keyword evidence="15" id="KW-1185">Reference proteome</keyword>
<dbReference type="PANTHER" id="PTHR11774">
    <property type="entry name" value="GERANYLGERANYL TRANSFERASE TYPE BETA SUBUNIT"/>
    <property type="match status" value="1"/>
</dbReference>
<comment type="similarity">
    <text evidence="1 11">Belongs to the protein prenyltransferase subunit beta family.</text>
</comment>
<sequence length="432" mass="48216">MDRPQAGGHKPHGIARGPWRRQRQTTHVPPPTGQIPLYQLEQRNRPDVTQLSSVTLVILSHRSLWMDRSERTSSAKPPSQVKNGTNGTMTSLPATLLSDLHVQYIKSLDTIVPPSEFALLASRPEFTGIWPLQKKDDLEYWLTEHLRVNGVYWGLTALDLMNNIDALERDQVIKYLQDCQHENGGFGGHLNHDPHLLYTLSAIQILVTYDRLDAIDVDKVVSYVRSLQLPDGSFSGDEWGEIDIRFCYCAISCMSLLKRLDAIDVPRTVEFVVRCKNYDGGFGSQPGSESHAAMVFCGVGALAIVNALHHVDADLLGWWLCERQLGNGGLNGRPQKLEDVCYSWWVLSALSILGRVHWINKEKLISFILSAQDTEAGGIADRPGDMADVFHTLFGVAGLSLLGYPGLKSVDPVYCMPKHVIQRVGLAERYRV</sequence>
<dbReference type="PANTHER" id="PTHR11774:SF11">
    <property type="entry name" value="GERANYLGERANYL TRANSFERASE TYPE-2 SUBUNIT BETA"/>
    <property type="match status" value="1"/>
</dbReference>
<comment type="subunit">
    <text evidence="2">Heterodimer of an alpha and a beta subunit.</text>
</comment>
<evidence type="ECO:0000313" key="15">
    <source>
        <dbReference type="Proteomes" id="UP000274822"/>
    </source>
</evidence>
<dbReference type="Pfam" id="PF00432">
    <property type="entry name" value="Prenyltrans"/>
    <property type="match status" value="1"/>
</dbReference>